<protein>
    <submittedName>
        <fullName evidence="1">Fatty acid cis/trans isomerase</fullName>
    </submittedName>
</protein>
<dbReference type="AlphaFoldDB" id="A0A1W1CA77"/>
<accession>A0A1W1CA77</accession>
<dbReference type="EMBL" id="FPHF01000067">
    <property type="protein sequence ID" value="SFV62748.1"/>
    <property type="molecule type" value="Genomic_DNA"/>
</dbReference>
<gene>
    <name evidence="1" type="ORF">MNB_SM-4-1809</name>
</gene>
<evidence type="ECO:0000313" key="1">
    <source>
        <dbReference type="EMBL" id="SFV62748.1"/>
    </source>
</evidence>
<dbReference type="Pfam" id="PF06934">
    <property type="entry name" value="CTI"/>
    <property type="match status" value="1"/>
</dbReference>
<dbReference type="PROSITE" id="PS51257">
    <property type="entry name" value="PROKAR_LIPOPROTEIN"/>
    <property type="match status" value="1"/>
</dbReference>
<organism evidence="1">
    <name type="scientific">hydrothermal vent metagenome</name>
    <dbReference type="NCBI Taxonomy" id="652676"/>
    <lineage>
        <taxon>unclassified sequences</taxon>
        <taxon>metagenomes</taxon>
        <taxon>ecological metagenomes</taxon>
    </lineage>
</organism>
<reference evidence="1" key="1">
    <citation type="submission" date="2016-10" db="EMBL/GenBank/DDBJ databases">
        <authorList>
            <person name="de Groot N.N."/>
        </authorList>
    </citation>
    <scope>NUCLEOTIDE SEQUENCE</scope>
</reference>
<dbReference type="GO" id="GO:0016853">
    <property type="term" value="F:isomerase activity"/>
    <property type="evidence" value="ECO:0007669"/>
    <property type="project" value="UniProtKB-KW"/>
</dbReference>
<sequence>MRLHLFLVLFLVLFFSACNAPVPEPVRVEASTEHIDYLRDVKPILDKRCVTCHSCYNSPCQAKMSSFEGVDRGASKLQAYDATRLHAADPTRLFVDAKSTSGWRNKGFYSFTQSKDSNETHNDSLMMHLLYDKKEHPQIIGEYSPETDDLICPRNKEELGEYLEDKPNHGMPYGLPALTAQEYTTLAQWLQQGAKGPTLKQKIALKTPSKNVATEIKKWESFFNTNDAKHKVTARYLYEHLYLSHIYFENTDREFFTLVRSYTPPGYPVEIIPTVRPFDDPLVENFYYRLEKIHSTIVHKTHITFKFNTKVLSRFNELFIQKKWMSEPKLISYDVKVTSNPLIAYSQIPPASRYQFLLDNSEYIIRNFIRGPVCRGQIALNVIHDHFWVMFKDPKYDITVTHPEFLESQTNNLELPIKHINTSLFSTFSDDYKNRYIEYFNAKEALLQKVYPKGESLKSIWKGNNSLDAPLLTIYRHFDSASVHKGVLGEEPRTMWVMDFAQLEKIYYTLVAGFDIFGNVSHQTRIRRYMDFLRMEGELNFIKFMPQAKRLTMMESWYKGASDLEKLREIKLMYKPSGIQYSSAEPKREFIANIVNKHIFKGTGIKFDYLNYLKPGDSLPIMPDDFRFGEDIIEGARSITQPGTGFIKYMTDSQANNIFLRLDMPDGTYITKYLVINRWHDNVDSLFNGRNVLDSSKDTMDLLDEQAGSYPNAFVIVKLEDIGDFLELMKNMTADPNDILKLRKYFISRSDKDFWKIFDWFYERQLKEDPINAGLLDLNRYARIYWDKL</sequence>
<keyword evidence="1" id="KW-0413">Isomerase</keyword>
<name>A0A1W1CA77_9ZZZZ</name>
<dbReference type="InterPro" id="IPR010706">
    <property type="entry name" value="Fatty_acid_cis-trans_isomerase"/>
</dbReference>
<proteinExistence type="predicted"/>